<dbReference type="PANTHER" id="PTHR48100">
    <property type="entry name" value="BROAD-SPECIFICITY PHOSPHATASE YOR283W-RELATED"/>
    <property type="match status" value="1"/>
</dbReference>
<protein>
    <submittedName>
        <fullName evidence="1">Histidine phosphatase family protein</fullName>
    </submittedName>
</protein>
<gene>
    <name evidence="1" type="ORF">ACFFMS_23680</name>
</gene>
<sequence length="182" mass="21207">MPITLIRHLPTKWNQKTWLQGRRNIELALLTEDFHKGIAENQQLLKKLLPFDLVLASTLKRTHQTAQLYGYQAETEGLLDELDFGPFEGQPKERLIEVYGEKWIENPKELVLGESIQNLEKRIVLFLDKYKDYENLLVFGHGSWIRAILSYSQYGHVNYMNKVTVGNNECITLSMASRKESR</sequence>
<dbReference type="RefSeq" id="WP_129728778.1">
    <property type="nucleotide sequence ID" value="NZ_JBHMAF010000189.1"/>
</dbReference>
<dbReference type="Pfam" id="PF00300">
    <property type="entry name" value="His_Phos_1"/>
    <property type="match status" value="1"/>
</dbReference>
<dbReference type="SMART" id="SM00855">
    <property type="entry name" value="PGAM"/>
    <property type="match status" value="1"/>
</dbReference>
<comment type="caution">
    <text evidence="1">The sequence shown here is derived from an EMBL/GenBank/DDBJ whole genome shotgun (WGS) entry which is preliminary data.</text>
</comment>
<evidence type="ECO:0000313" key="2">
    <source>
        <dbReference type="Proteomes" id="UP001589609"/>
    </source>
</evidence>
<name>A0ABV5WKW1_9BACI</name>
<organism evidence="1 2">
    <name type="scientific">Ectobacillus funiculus</name>
    <dbReference type="NCBI Taxonomy" id="137993"/>
    <lineage>
        <taxon>Bacteria</taxon>
        <taxon>Bacillati</taxon>
        <taxon>Bacillota</taxon>
        <taxon>Bacilli</taxon>
        <taxon>Bacillales</taxon>
        <taxon>Bacillaceae</taxon>
        <taxon>Ectobacillus</taxon>
    </lineage>
</organism>
<dbReference type="Proteomes" id="UP001589609">
    <property type="component" value="Unassembled WGS sequence"/>
</dbReference>
<dbReference type="InterPro" id="IPR029033">
    <property type="entry name" value="His_PPase_superfam"/>
</dbReference>
<accession>A0ABV5WKW1</accession>
<dbReference type="InterPro" id="IPR013078">
    <property type="entry name" value="His_Pase_superF_clade-1"/>
</dbReference>
<keyword evidence="2" id="KW-1185">Reference proteome</keyword>
<evidence type="ECO:0000313" key="1">
    <source>
        <dbReference type="EMBL" id="MFB9761253.1"/>
    </source>
</evidence>
<dbReference type="CDD" id="cd07067">
    <property type="entry name" value="HP_PGM_like"/>
    <property type="match status" value="1"/>
</dbReference>
<dbReference type="SUPFAM" id="SSF53254">
    <property type="entry name" value="Phosphoglycerate mutase-like"/>
    <property type="match status" value="1"/>
</dbReference>
<reference evidence="1 2" key="1">
    <citation type="submission" date="2024-09" db="EMBL/GenBank/DDBJ databases">
        <authorList>
            <person name="Sun Q."/>
            <person name="Mori K."/>
        </authorList>
    </citation>
    <scope>NUCLEOTIDE SEQUENCE [LARGE SCALE GENOMIC DNA]</scope>
    <source>
        <strain evidence="1 2">JCM 11201</strain>
    </source>
</reference>
<dbReference type="Gene3D" id="3.40.50.1240">
    <property type="entry name" value="Phosphoglycerate mutase-like"/>
    <property type="match status" value="1"/>
</dbReference>
<dbReference type="EMBL" id="JBHMAF010000189">
    <property type="protein sequence ID" value="MFB9761253.1"/>
    <property type="molecule type" value="Genomic_DNA"/>
</dbReference>
<dbReference type="InterPro" id="IPR050275">
    <property type="entry name" value="PGM_Phosphatase"/>
</dbReference>
<proteinExistence type="predicted"/>